<evidence type="ECO:0000256" key="1">
    <source>
        <dbReference type="SAM" id="Phobius"/>
    </source>
</evidence>
<proteinExistence type="predicted"/>
<evidence type="ECO:0000313" key="3">
    <source>
        <dbReference type="Proteomes" id="UP001158576"/>
    </source>
</evidence>
<organism evidence="2 3">
    <name type="scientific">Oikopleura dioica</name>
    <name type="common">Tunicate</name>
    <dbReference type="NCBI Taxonomy" id="34765"/>
    <lineage>
        <taxon>Eukaryota</taxon>
        <taxon>Metazoa</taxon>
        <taxon>Chordata</taxon>
        <taxon>Tunicata</taxon>
        <taxon>Appendicularia</taxon>
        <taxon>Copelata</taxon>
        <taxon>Oikopleuridae</taxon>
        <taxon>Oikopleura</taxon>
    </lineage>
</organism>
<protein>
    <submittedName>
        <fullName evidence="2">Oidioi.mRNA.OKI2018_I69.chr2.g4846.t1.cds</fullName>
    </submittedName>
</protein>
<dbReference type="EMBL" id="OU015567">
    <property type="protein sequence ID" value="CAG5110445.1"/>
    <property type="molecule type" value="Genomic_DNA"/>
</dbReference>
<sequence>MLVKYISLALGVLEMLIYANTFYGIPFIQQIFTDQKVFMKEFCSEEDYNAGKYCTEASEMVGTMWTIGTIFSCSGPIIFGTLQQLIGSHWTRVVAGTLSTVGLLLMSFYKTSAYCLLVGVTFVAFPSIAYIMLNSYVAPIYKAITTTLKRIVKFF</sequence>
<dbReference type="InterPro" id="IPR036259">
    <property type="entry name" value="MFS_trans_sf"/>
</dbReference>
<dbReference type="Proteomes" id="UP001158576">
    <property type="component" value="Chromosome 2"/>
</dbReference>
<feature type="transmembrane region" description="Helical" evidence="1">
    <location>
        <begin position="6"/>
        <end position="28"/>
    </location>
</feature>
<keyword evidence="1" id="KW-0812">Transmembrane</keyword>
<keyword evidence="1" id="KW-0472">Membrane</keyword>
<keyword evidence="1" id="KW-1133">Transmembrane helix</keyword>
<accession>A0ABN7T2X0</accession>
<name>A0ABN7T2X0_OIKDI</name>
<dbReference type="SUPFAM" id="SSF103473">
    <property type="entry name" value="MFS general substrate transporter"/>
    <property type="match status" value="1"/>
</dbReference>
<reference evidence="2 3" key="1">
    <citation type="submission" date="2021-04" db="EMBL/GenBank/DDBJ databases">
        <authorList>
            <person name="Bliznina A."/>
        </authorList>
    </citation>
    <scope>NUCLEOTIDE SEQUENCE [LARGE SCALE GENOMIC DNA]</scope>
</reference>
<keyword evidence="3" id="KW-1185">Reference proteome</keyword>
<evidence type="ECO:0000313" key="2">
    <source>
        <dbReference type="EMBL" id="CAG5110445.1"/>
    </source>
</evidence>
<gene>
    <name evidence="2" type="ORF">OKIOD_LOCUS13611</name>
</gene>
<feature type="transmembrane region" description="Helical" evidence="1">
    <location>
        <begin position="113"/>
        <end position="133"/>
    </location>
</feature>